<protein>
    <submittedName>
        <fullName evidence="2">Putative serine proteinase inhibitor</fullName>
    </submittedName>
</protein>
<feature type="signal peptide" evidence="1">
    <location>
        <begin position="1"/>
        <end position="25"/>
    </location>
</feature>
<dbReference type="SUPFAM" id="SSF57362">
    <property type="entry name" value="BPTI-like"/>
    <property type="match status" value="1"/>
</dbReference>
<organism evidence="2">
    <name type="scientific">Amblyomma cajennense</name>
    <name type="common">Cayenne tick</name>
    <name type="synonym">Acarus cajennensis</name>
    <dbReference type="NCBI Taxonomy" id="34607"/>
    <lineage>
        <taxon>Eukaryota</taxon>
        <taxon>Metazoa</taxon>
        <taxon>Ecdysozoa</taxon>
        <taxon>Arthropoda</taxon>
        <taxon>Chelicerata</taxon>
        <taxon>Arachnida</taxon>
        <taxon>Acari</taxon>
        <taxon>Parasitiformes</taxon>
        <taxon>Ixodida</taxon>
        <taxon>Ixodoidea</taxon>
        <taxon>Ixodidae</taxon>
        <taxon>Amblyomminae</taxon>
        <taxon>Amblyomma</taxon>
    </lineage>
</organism>
<proteinExistence type="evidence at transcript level"/>
<dbReference type="EMBL" id="GBBK01000430">
    <property type="protein sequence ID" value="JAC24052.1"/>
    <property type="molecule type" value="mRNA"/>
</dbReference>
<dbReference type="GO" id="GO:0004867">
    <property type="term" value="F:serine-type endopeptidase inhibitor activity"/>
    <property type="evidence" value="ECO:0007669"/>
    <property type="project" value="InterPro"/>
</dbReference>
<sequence length="180" mass="20383">MQCRTLISVVTWYALVAFMVAELQGEHENEGTTNKPKCETPKRPFYNLSDESDASTILFIYNSTSRMCESVLIDPRHHNNTFESRFECVSQCNPDQGSPFCADEPIAPCNGTVQYSYDELNVAYFYNVTSMTCQNYTVCADYVDRSDYVNFYFTDDFCEFNCGGFNVSNVCGSNSTKKVG</sequence>
<keyword evidence="1" id="KW-0732">Signal</keyword>
<evidence type="ECO:0000256" key="1">
    <source>
        <dbReference type="SAM" id="SignalP"/>
    </source>
</evidence>
<accession>A0A023FQH6</accession>
<dbReference type="AlphaFoldDB" id="A0A023FQH6"/>
<reference evidence="2" key="1">
    <citation type="submission" date="2014-03" db="EMBL/GenBank/DDBJ databases">
        <title>The sialotranscriptome of Amblyomma triste, Amblyomma parvum and Amblyomma cajennense ticks, uncovered by 454-based RNA-seq.</title>
        <authorList>
            <person name="Garcia G.R."/>
            <person name="Gardinassi L.G."/>
            <person name="Ribeiro J.M."/>
            <person name="Anatriello E."/>
            <person name="Ferreira B.R."/>
            <person name="Moreira H.N."/>
            <person name="Mafra C."/>
            <person name="Olegario M.M."/>
            <person name="Szabo P.J."/>
            <person name="Miranda-Santos I.K."/>
            <person name="Maruyama S.R."/>
        </authorList>
    </citation>
    <scope>NUCLEOTIDE SEQUENCE</scope>
    <source>
        <strain evidence="2">Uberlandia</strain>
        <tissue evidence="2">Salivary glands</tissue>
    </source>
</reference>
<evidence type="ECO:0000313" key="2">
    <source>
        <dbReference type="EMBL" id="JAC24052.1"/>
    </source>
</evidence>
<dbReference type="InterPro" id="IPR036880">
    <property type="entry name" value="Kunitz_BPTI_sf"/>
</dbReference>
<feature type="chain" id="PRO_5001520080" evidence="1">
    <location>
        <begin position="26"/>
        <end position="180"/>
    </location>
</feature>
<name>A0A023FQH6_AMBCJ</name>